<feature type="region of interest" description="Disordered" evidence="1">
    <location>
        <begin position="53"/>
        <end position="73"/>
    </location>
</feature>
<evidence type="ECO:0000313" key="2">
    <source>
        <dbReference type="EMBL" id="KAJ8371581.1"/>
    </source>
</evidence>
<dbReference type="Proteomes" id="UP001221898">
    <property type="component" value="Unassembled WGS sequence"/>
</dbReference>
<feature type="region of interest" description="Disordered" evidence="1">
    <location>
        <begin position="1"/>
        <end position="29"/>
    </location>
</feature>
<feature type="compositionally biased region" description="Basic and acidic residues" evidence="1">
    <location>
        <begin position="53"/>
        <end position="62"/>
    </location>
</feature>
<gene>
    <name evidence="2" type="ORF">AAFF_G00306930</name>
</gene>
<dbReference type="EMBL" id="JAINUG010000443">
    <property type="protein sequence ID" value="KAJ8371581.1"/>
    <property type="molecule type" value="Genomic_DNA"/>
</dbReference>
<dbReference type="AlphaFoldDB" id="A0AAD7W060"/>
<keyword evidence="3" id="KW-1185">Reference proteome</keyword>
<comment type="caution">
    <text evidence="2">The sequence shown here is derived from an EMBL/GenBank/DDBJ whole genome shotgun (WGS) entry which is preliminary data.</text>
</comment>
<reference evidence="2" key="1">
    <citation type="journal article" date="2023" name="Science">
        <title>Genome structures resolve the early diversification of teleost fishes.</title>
        <authorList>
            <person name="Parey E."/>
            <person name="Louis A."/>
            <person name="Montfort J."/>
            <person name="Bouchez O."/>
            <person name="Roques C."/>
            <person name="Iampietro C."/>
            <person name="Lluch J."/>
            <person name="Castinel A."/>
            <person name="Donnadieu C."/>
            <person name="Desvignes T."/>
            <person name="Floi Bucao C."/>
            <person name="Jouanno E."/>
            <person name="Wen M."/>
            <person name="Mejri S."/>
            <person name="Dirks R."/>
            <person name="Jansen H."/>
            <person name="Henkel C."/>
            <person name="Chen W.J."/>
            <person name="Zahm M."/>
            <person name="Cabau C."/>
            <person name="Klopp C."/>
            <person name="Thompson A.W."/>
            <person name="Robinson-Rechavi M."/>
            <person name="Braasch I."/>
            <person name="Lecointre G."/>
            <person name="Bobe J."/>
            <person name="Postlethwait J.H."/>
            <person name="Berthelot C."/>
            <person name="Roest Crollius H."/>
            <person name="Guiguen Y."/>
        </authorList>
    </citation>
    <scope>NUCLEOTIDE SEQUENCE</scope>
    <source>
        <strain evidence="2">NC1722</strain>
    </source>
</reference>
<evidence type="ECO:0000313" key="3">
    <source>
        <dbReference type="Proteomes" id="UP001221898"/>
    </source>
</evidence>
<name>A0AAD7W060_9TELE</name>
<protein>
    <submittedName>
        <fullName evidence="2">Uncharacterized protein</fullName>
    </submittedName>
</protein>
<proteinExistence type="predicted"/>
<sequence length="73" mass="7934">MEPCRGAVSENATLAPPSNPEGAGPFEYRSSPGHIALALELSQHANRNVKVEKSLMDNHNHSPTEPSCQHPKY</sequence>
<accession>A0AAD7W060</accession>
<evidence type="ECO:0000256" key="1">
    <source>
        <dbReference type="SAM" id="MobiDB-lite"/>
    </source>
</evidence>
<organism evidence="2 3">
    <name type="scientific">Aldrovandia affinis</name>
    <dbReference type="NCBI Taxonomy" id="143900"/>
    <lineage>
        <taxon>Eukaryota</taxon>
        <taxon>Metazoa</taxon>
        <taxon>Chordata</taxon>
        <taxon>Craniata</taxon>
        <taxon>Vertebrata</taxon>
        <taxon>Euteleostomi</taxon>
        <taxon>Actinopterygii</taxon>
        <taxon>Neopterygii</taxon>
        <taxon>Teleostei</taxon>
        <taxon>Notacanthiformes</taxon>
        <taxon>Halosauridae</taxon>
        <taxon>Aldrovandia</taxon>
    </lineage>
</organism>